<feature type="repeat" description="ANK" evidence="3">
    <location>
        <begin position="912"/>
        <end position="944"/>
    </location>
</feature>
<evidence type="ECO:0000256" key="2">
    <source>
        <dbReference type="ARBA" id="ARBA00023043"/>
    </source>
</evidence>
<dbReference type="PROSITE" id="PS50011">
    <property type="entry name" value="PROTEIN_KINASE_DOM"/>
    <property type="match status" value="1"/>
</dbReference>
<dbReference type="GO" id="GO:0005524">
    <property type="term" value="F:ATP binding"/>
    <property type="evidence" value="ECO:0007669"/>
    <property type="project" value="InterPro"/>
</dbReference>
<dbReference type="SUPFAM" id="SSF48403">
    <property type="entry name" value="Ankyrin repeat"/>
    <property type="match status" value="2"/>
</dbReference>
<dbReference type="SMART" id="SM00220">
    <property type="entry name" value="S_TKc"/>
    <property type="match status" value="1"/>
</dbReference>
<dbReference type="Proteomes" id="UP001172102">
    <property type="component" value="Unassembled WGS sequence"/>
</dbReference>
<keyword evidence="1" id="KW-0677">Repeat</keyword>
<comment type="caution">
    <text evidence="5">The sequence shown here is derived from an EMBL/GenBank/DDBJ whole genome shotgun (WGS) entry which is preliminary data.</text>
</comment>
<protein>
    <submittedName>
        <fullName evidence="5">Ankyrin repeat-containing domain protein</fullName>
    </submittedName>
</protein>
<feature type="repeat" description="ANK" evidence="3">
    <location>
        <begin position="1118"/>
        <end position="1144"/>
    </location>
</feature>
<feature type="domain" description="Protein kinase" evidence="4">
    <location>
        <begin position="89"/>
        <end position="390"/>
    </location>
</feature>
<dbReference type="CDD" id="cd00180">
    <property type="entry name" value="PKc"/>
    <property type="match status" value="1"/>
</dbReference>
<dbReference type="InterPro" id="IPR011009">
    <property type="entry name" value="Kinase-like_dom_sf"/>
</dbReference>
<dbReference type="SMART" id="SM00248">
    <property type="entry name" value="ANK"/>
    <property type="match status" value="10"/>
</dbReference>
<evidence type="ECO:0000256" key="1">
    <source>
        <dbReference type="ARBA" id="ARBA00022737"/>
    </source>
</evidence>
<feature type="repeat" description="ANK" evidence="3">
    <location>
        <begin position="634"/>
        <end position="667"/>
    </location>
</feature>
<sequence length="1252" mass="137689">MESRTSLPSRPPISSFGSGSVGSALRFRSHLVRSSIRLPPELESITQSRGLTDAPPRAGNKPEAAYGLLTLLQFLSDNPSVPQRGLCIRSAFSVTGRGRTYEVRRYSDGRAEDIDDFNHWRPSIAHKHLVLPPSTGGGSAALAAAYRSLINELRILTHKPLSTHPNLLRITGVCWAMAADCETILPVICTEFATLGTLTTFVSAWECPYRFKRQLILDVAEGLAALHSCFIVHGDVKTDNVLVVVSEDTDSGCPFVAKLSDFGFSLDTARQRPGHTHGSLFGYTLLWAAPEATEVMPYSEMHLTDVYSLGFVIWTVAMNGRNLFEALDDLPQDPAQRLEAFRFLKETDDIDAAAVRSLLNKLHGADGLDPNTSSDLDLAELIELWRHTLRLRPRERAFGAVLDTLRPGCLRQGSSRAAPRPGSPLPPFDTDRIYLEISTLFAHRGLLNSRVRPDLQVAARAQTAGRTGLPPASPQMGDPTLPWRFPSKFSSRPAGATYALFCMYFFGHGHGHGHDAERPSAAEAGRWLRLSAESGHTLAMALCARLNKQLGIGLPAAVEHSWLMLSAQNGSRPAMAALRNKDARGYVESRDIYKTRFWGLCHGLSEQLISDLLAMGAKFASSHGRNPRSSLSDHGDNLLHCAALMGSEAIVRHLLDAHGADVNAVNSRGETAFLLACKSGHGAVVDLLLDRGADATICNAYGDNALHWLDSFEHDAIAHYAADFVRRGLDINKVSRLDDSFADPIARRYLHRLVGGTPLHRAVEVGNMLLVDALLRLGADACHGDRGLTPVCRALKNHNADMARQLFSRPMSKDINTTIPNVDGTAAFTFLSRPIIDKKDAVLLHYIHDAYSHDDATKDIMAWLVRRGAKLAGGSHDALYLAVSRMDSSAAEFLLSAGYGNLTSQITLDDQLTATPLALAVMKGDARMVRTLLHHGADPESSMMRFPGIEPEEFPALWLCVKDGCEANSLAVAAALIAAGANVNRAVQHDNRESPLSRALAQSHFDMSRLLIEHGAQVDHPPPTPPPSFKPPVTVLKLLSSTNILDRGLYRAYEFLLAHPGADLPLWTVVGWETVFHSIFKTKEIRRRNIDPDNLGAIFHMVRRRFPNLSTLAARDIQGWTPLHHAVFYANTVGVRLLLSAGCDPRDQIVRDRKRVRAAVRMLFHANLVEYTEADVREMHEHLDEDVVHSHEGRSALDMARDDIFDEIPPSVRDVPDEYDEFVERRRDIKSLLASWGLSQVGRSGCHSQPPE</sequence>
<dbReference type="AlphaFoldDB" id="A0AA40AZV3"/>
<gene>
    <name evidence="5" type="ORF">B0H67DRAFT_641551</name>
</gene>
<dbReference type="Pfam" id="PF12796">
    <property type="entry name" value="Ank_2"/>
    <property type="match status" value="1"/>
</dbReference>
<dbReference type="Pfam" id="PF00023">
    <property type="entry name" value="Ank"/>
    <property type="match status" value="3"/>
</dbReference>
<evidence type="ECO:0000259" key="4">
    <source>
        <dbReference type="PROSITE" id="PS50011"/>
    </source>
</evidence>
<evidence type="ECO:0000313" key="6">
    <source>
        <dbReference type="Proteomes" id="UP001172102"/>
    </source>
</evidence>
<dbReference type="PROSITE" id="PS00108">
    <property type="entry name" value="PROTEIN_KINASE_ST"/>
    <property type="match status" value="1"/>
</dbReference>
<dbReference type="Gene3D" id="1.25.40.20">
    <property type="entry name" value="Ankyrin repeat-containing domain"/>
    <property type="match status" value="3"/>
</dbReference>
<accession>A0AA40AZV3</accession>
<dbReference type="PANTHER" id="PTHR24198:SF165">
    <property type="entry name" value="ANKYRIN REPEAT-CONTAINING PROTEIN-RELATED"/>
    <property type="match status" value="1"/>
</dbReference>
<dbReference type="InterPro" id="IPR002110">
    <property type="entry name" value="Ankyrin_rpt"/>
</dbReference>
<dbReference type="PROSITE" id="PS50297">
    <property type="entry name" value="ANK_REP_REGION"/>
    <property type="match status" value="5"/>
</dbReference>
<dbReference type="InterPro" id="IPR008271">
    <property type="entry name" value="Ser/Thr_kinase_AS"/>
</dbReference>
<dbReference type="PANTHER" id="PTHR24198">
    <property type="entry name" value="ANKYRIN REPEAT AND PROTEIN KINASE DOMAIN-CONTAINING PROTEIN"/>
    <property type="match status" value="1"/>
</dbReference>
<dbReference type="PROSITE" id="PS50088">
    <property type="entry name" value="ANK_REPEAT"/>
    <property type="match status" value="6"/>
</dbReference>
<feature type="repeat" description="ANK" evidence="3">
    <location>
        <begin position="754"/>
        <end position="786"/>
    </location>
</feature>
<dbReference type="EMBL" id="JAUKUA010000002">
    <property type="protein sequence ID" value="KAK0725097.1"/>
    <property type="molecule type" value="Genomic_DNA"/>
</dbReference>
<feature type="repeat" description="ANK" evidence="3">
    <location>
        <begin position="991"/>
        <end position="1019"/>
    </location>
</feature>
<evidence type="ECO:0000256" key="3">
    <source>
        <dbReference type="PROSITE-ProRule" id="PRU00023"/>
    </source>
</evidence>
<dbReference type="InterPro" id="IPR000719">
    <property type="entry name" value="Prot_kinase_dom"/>
</dbReference>
<proteinExistence type="predicted"/>
<dbReference type="SUPFAM" id="SSF56112">
    <property type="entry name" value="Protein kinase-like (PK-like)"/>
    <property type="match status" value="1"/>
</dbReference>
<organism evidence="5 6">
    <name type="scientific">Lasiosphaeris hirsuta</name>
    <dbReference type="NCBI Taxonomy" id="260670"/>
    <lineage>
        <taxon>Eukaryota</taxon>
        <taxon>Fungi</taxon>
        <taxon>Dikarya</taxon>
        <taxon>Ascomycota</taxon>
        <taxon>Pezizomycotina</taxon>
        <taxon>Sordariomycetes</taxon>
        <taxon>Sordariomycetidae</taxon>
        <taxon>Sordariales</taxon>
        <taxon>Lasiosphaeriaceae</taxon>
        <taxon>Lasiosphaeris</taxon>
    </lineage>
</organism>
<dbReference type="InterPro" id="IPR036770">
    <property type="entry name" value="Ankyrin_rpt-contain_sf"/>
</dbReference>
<keyword evidence="6" id="KW-1185">Reference proteome</keyword>
<name>A0AA40AZV3_9PEZI</name>
<dbReference type="Gene3D" id="1.10.510.10">
    <property type="entry name" value="Transferase(Phosphotransferase) domain 1"/>
    <property type="match status" value="1"/>
</dbReference>
<reference evidence="5" key="1">
    <citation type="submission" date="2023-06" db="EMBL/GenBank/DDBJ databases">
        <title>Genome-scale phylogeny and comparative genomics of the fungal order Sordariales.</title>
        <authorList>
            <consortium name="Lawrence Berkeley National Laboratory"/>
            <person name="Hensen N."/>
            <person name="Bonometti L."/>
            <person name="Westerberg I."/>
            <person name="Brannstrom I.O."/>
            <person name="Guillou S."/>
            <person name="Cros-Aarteil S."/>
            <person name="Calhoun S."/>
            <person name="Haridas S."/>
            <person name="Kuo A."/>
            <person name="Mondo S."/>
            <person name="Pangilinan J."/>
            <person name="Riley R."/>
            <person name="Labutti K."/>
            <person name="Andreopoulos B."/>
            <person name="Lipzen A."/>
            <person name="Chen C."/>
            <person name="Yanf M."/>
            <person name="Daum C."/>
            <person name="Ng V."/>
            <person name="Clum A."/>
            <person name="Steindorff A."/>
            <person name="Ohm R."/>
            <person name="Martin F."/>
            <person name="Silar P."/>
            <person name="Natvig D."/>
            <person name="Lalanne C."/>
            <person name="Gautier V."/>
            <person name="Ament-Velasquez S.L."/>
            <person name="Kruys A."/>
            <person name="Hutchinson M.I."/>
            <person name="Powell A.J."/>
            <person name="Barry K."/>
            <person name="Miller A.N."/>
            <person name="Grigoriev I.V."/>
            <person name="Debuchy R."/>
            <person name="Gladieux P."/>
            <person name="Thoren M.H."/>
            <person name="Johannesson H."/>
        </authorList>
    </citation>
    <scope>NUCLEOTIDE SEQUENCE</scope>
    <source>
        <strain evidence="5">SMH4607-1</strain>
    </source>
</reference>
<feature type="repeat" description="ANK" evidence="3">
    <location>
        <begin position="668"/>
        <end position="700"/>
    </location>
</feature>
<evidence type="ECO:0000313" key="5">
    <source>
        <dbReference type="EMBL" id="KAK0725097.1"/>
    </source>
</evidence>
<dbReference type="GO" id="GO:0004672">
    <property type="term" value="F:protein kinase activity"/>
    <property type="evidence" value="ECO:0007669"/>
    <property type="project" value="InterPro"/>
</dbReference>
<keyword evidence="2 3" id="KW-0040">ANK repeat</keyword>
<dbReference type="Pfam" id="PF00069">
    <property type="entry name" value="Pkinase"/>
    <property type="match status" value="1"/>
</dbReference>